<dbReference type="AlphaFoldDB" id="A0A6J1HB50"/>
<keyword evidence="7" id="KW-1133">Transmembrane helix</keyword>
<dbReference type="Pfam" id="PF21203">
    <property type="entry name" value="ECM10"/>
    <property type="match status" value="1"/>
</dbReference>
<comment type="similarity">
    <text evidence="2">Belongs to the EMC10 family.</text>
</comment>
<proteinExistence type="inferred from homology"/>
<evidence type="ECO:0000256" key="4">
    <source>
        <dbReference type="ARBA" id="ARBA00022692"/>
    </source>
</evidence>
<keyword evidence="4" id="KW-0812">Transmembrane</keyword>
<dbReference type="KEGG" id="cmos:111461777"/>
<comment type="subcellular location">
    <subcellularLocation>
        <location evidence="1">Endoplasmic reticulum membrane</location>
        <topology evidence="1">Single-pass type I membrane protein</topology>
    </subcellularLocation>
</comment>
<dbReference type="GeneID" id="111461777"/>
<feature type="region of interest" description="Disordered" evidence="9">
    <location>
        <begin position="274"/>
        <end position="303"/>
    </location>
</feature>
<evidence type="ECO:0000256" key="5">
    <source>
        <dbReference type="ARBA" id="ARBA00022729"/>
    </source>
</evidence>
<organism evidence="11 12">
    <name type="scientific">Cucurbita moschata</name>
    <name type="common">Winter crookneck squash</name>
    <name type="synonym">Cucurbita pepo var. moschata</name>
    <dbReference type="NCBI Taxonomy" id="3662"/>
    <lineage>
        <taxon>Eukaryota</taxon>
        <taxon>Viridiplantae</taxon>
        <taxon>Streptophyta</taxon>
        <taxon>Embryophyta</taxon>
        <taxon>Tracheophyta</taxon>
        <taxon>Spermatophyta</taxon>
        <taxon>Magnoliopsida</taxon>
        <taxon>eudicotyledons</taxon>
        <taxon>Gunneridae</taxon>
        <taxon>Pentapetalae</taxon>
        <taxon>rosids</taxon>
        <taxon>fabids</taxon>
        <taxon>Cucurbitales</taxon>
        <taxon>Cucurbitaceae</taxon>
        <taxon>Cucurbiteae</taxon>
        <taxon>Cucurbita</taxon>
    </lineage>
</organism>
<name>A0A6J1HB50_CUCMO</name>
<feature type="compositionally biased region" description="Low complexity" evidence="9">
    <location>
        <begin position="274"/>
        <end position="292"/>
    </location>
</feature>
<dbReference type="GO" id="GO:0005789">
    <property type="term" value="C:endoplasmic reticulum membrane"/>
    <property type="evidence" value="ECO:0007669"/>
    <property type="project" value="UniProtKB-SubCell"/>
</dbReference>
<dbReference type="PANTHER" id="PTHR21397">
    <property type="entry name" value="CHROMATIN COMPLEXES SUBUNIT BAP18-RELATED"/>
    <property type="match status" value="1"/>
</dbReference>
<evidence type="ECO:0000256" key="9">
    <source>
        <dbReference type="SAM" id="MobiDB-lite"/>
    </source>
</evidence>
<keyword evidence="8" id="KW-0472">Membrane</keyword>
<reference evidence="12" key="1">
    <citation type="submission" date="2025-08" db="UniProtKB">
        <authorList>
            <consortium name="RefSeq"/>
        </authorList>
    </citation>
    <scope>IDENTIFICATION</scope>
    <source>
        <tissue evidence="12">Young leaves</tissue>
    </source>
</reference>
<feature type="signal peptide" evidence="10">
    <location>
        <begin position="1"/>
        <end position="18"/>
    </location>
</feature>
<accession>A0A6J1HB50</accession>
<sequence length="303" mass="33588">MGFRCGFIFCLLICSSVAFQSDELLVDDDEFEGTQQIQYTDAAQTRSTPPPSRTTSTRRRFSDPDLDSKVQFQLEHSFGDSDFAPAGLFTARLKTSSHGGQSLTKLRFSRNVFTDEDRKKFTALLQEDGFYSVRLTTNVLKSQEPGESYVYSSVKARCLPRGELDEHFVIHMDGVNILAVNYGTPGACPFPRQLRLPSKWSFNSLTFLKSGEQAPRTPIFADDILVGETGEGEGVKPPEKSFWAKYWMYLIPLGLIVMNAITQAMNMAEEQVGGQAAGQGQAQPQQSAAAIQRGPGSSTVRRR</sequence>
<evidence type="ECO:0000256" key="6">
    <source>
        <dbReference type="ARBA" id="ARBA00022824"/>
    </source>
</evidence>
<feature type="chain" id="PRO_5026665174" description="ER membrane protein complex subunit 10" evidence="10">
    <location>
        <begin position="19"/>
        <end position="303"/>
    </location>
</feature>
<dbReference type="CDD" id="cd22209">
    <property type="entry name" value="EMC10"/>
    <property type="match status" value="1"/>
</dbReference>
<dbReference type="RefSeq" id="XP_022961188.1">
    <property type="nucleotide sequence ID" value="XM_023105420.1"/>
</dbReference>
<dbReference type="PANTHER" id="PTHR21397:SF4">
    <property type="entry name" value="ER MEMBRANE PROTEIN COMPLEX SUBUNIT 10"/>
    <property type="match status" value="1"/>
</dbReference>
<evidence type="ECO:0000256" key="1">
    <source>
        <dbReference type="ARBA" id="ARBA00004115"/>
    </source>
</evidence>
<feature type="region of interest" description="Disordered" evidence="9">
    <location>
        <begin position="38"/>
        <end position="62"/>
    </location>
</feature>
<evidence type="ECO:0000313" key="12">
    <source>
        <dbReference type="RefSeq" id="XP_022961188.1"/>
    </source>
</evidence>
<keyword evidence="5 10" id="KW-0732">Signal</keyword>
<evidence type="ECO:0000256" key="3">
    <source>
        <dbReference type="ARBA" id="ARBA00020105"/>
    </source>
</evidence>
<keyword evidence="11" id="KW-1185">Reference proteome</keyword>
<evidence type="ECO:0000313" key="11">
    <source>
        <dbReference type="Proteomes" id="UP000504609"/>
    </source>
</evidence>
<evidence type="ECO:0000256" key="2">
    <source>
        <dbReference type="ARBA" id="ARBA00007695"/>
    </source>
</evidence>
<protein>
    <recommendedName>
        <fullName evidence="3">ER membrane protein complex subunit 10</fullName>
    </recommendedName>
</protein>
<evidence type="ECO:0000256" key="10">
    <source>
        <dbReference type="SAM" id="SignalP"/>
    </source>
</evidence>
<gene>
    <name evidence="12" type="primary">LOC111461777</name>
</gene>
<evidence type="ECO:0000256" key="8">
    <source>
        <dbReference type="ARBA" id="ARBA00023136"/>
    </source>
</evidence>
<dbReference type="Proteomes" id="UP000504609">
    <property type="component" value="Unplaced"/>
</dbReference>
<keyword evidence="6" id="KW-0256">Endoplasmic reticulum</keyword>
<evidence type="ECO:0000256" key="7">
    <source>
        <dbReference type="ARBA" id="ARBA00022989"/>
    </source>
</evidence>